<feature type="signal peptide" evidence="7">
    <location>
        <begin position="1"/>
        <end position="26"/>
    </location>
</feature>
<dbReference type="RefSeq" id="WP_111247258.1">
    <property type="nucleotide sequence ID" value="NZ_PIEU01000037.1"/>
</dbReference>
<dbReference type="NCBIfam" id="TIGR01167">
    <property type="entry name" value="LPXTG_anchor"/>
    <property type="match status" value="1"/>
</dbReference>
<accession>A0A2W3ZFI1</accession>
<keyword evidence="10" id="KW-1185">Reference proteome</keyword>
<keyword evidence="6" id="KW-0812">Transmembrane</keyword>
<keyword evidence="6" id="KW-0472">Membrane</keyword>
<keyword evidence="1" id="KW-0134">Cell wall</keyword>
<keyword evidence="4" id="KW-0572">Peptidoglycan-anchor</keyword>
<feature type="chain" id="PRO_5015878561" description="Gram-positive cocci surface proteins LPxTG domain-containing protein" evidence="7">
    <location>
        <begin position="27"/>
        <end position="111"/>
    </location>
</feature>
<feature type="transmembrane region" description="Helical" evidence="6">
    <location>
        <begin position="88"/>
        <end position="105"/>
    </location>
</feature>
<gene>
    <name evidence="9" type="ORF">CI088_03835</name>
</gene>
<evidence type="ECO:0000256" key="1">
    <source>
        <dbReference type="ARBA" id="ARBA00022512"/>
    </source>
</evidence>
<keyword evidence="6" id="KW-1133">Transmembrane helix</keyword>
<feature type="region of interest" description="Disordered" evidence="5">
    <location>
        <begin position="48"/>
        <end position="82"/>
    </location>
</feature>
<proteinExistence type="predicted"/>
<dbReference type="Proteomes" id="UP000249828">
    <property type="component" value="Unassembled WGS sequence"/>
</dbReference>
<dbReference type="AlphaFoldDB" id="A0A2W3ZFI1"/>
<evidence type="ECO:0000256" key="3">
    <source>
        <dbReference type="ARBA" id="ARBA00022729"/>
    </source>
</evidence>
<name>A0A2W3ZFI1_9ENTE</name>
<evidence type="ECO:0000256" key="6">
    <source>
        <dbReference type="SAM" id="Phobius"/>
    </source>
</evidence>
<comment type="caution">
    <text evidence="9">The sequence shown here is derived from an EMBL/GenBank/DDBJ whole genome shotgun (WGS) entry which is preliminary data.</text>
</comment>
<evidence type="ECO:0000256" key="7">
    <source>
        <dbReference type="SAM" id="SignalP"/>
    </source>
</evidence>
<dbReference type="Pfam" id="PF00746">
    <property type="entry name" value="Gram_pos_anchor"/>
    <property type="match status" value="1"/>
</dbReference>
<evidence type="ECO:0000256" key="4">
    <source>
        <dbReference type="ARBA" id="ARBA00023088"/>
    </source>
</evidence>
<dbReference type="EMBL" id="PIEU01000037">
    <property type="protein sequence ID" value="PZL76050.1"/>
    <property type="molecule type" value="Genomic_DNA"/>
</dbReference>
<evidence type="ECO:0000256" key="2">
    <source>
        <dbReference type="ARBA" id="ARBA00022525"/>
    </source>
</evidence>
<dbReference type="InterPro" id="IPR019931">
    <property type="entry name" value="LPXTG_anchor"/>
</dbReference>
<sequence>MKKLVYIMGFMLLFTVLLSSNYSAMAQEYNGPANITTVGGIRFYETDDSETTTTSDSSNTTETEIYEKPKELSSKPRFPNTGETSTRFILVIGLVFVFIAFLGLMNKRSKK</sequence>
<keyword evidence="2" id="KW-0964">Secreted</keyword>
<keyword evidence="3 7" id="KW-0732">Signal</keyword>
<evidence type="ECO:0000259" key="8">
    <source>
        <dbReference type="Pfam" id="PF00746"/>
    </source>
</evidence>
<feature type="compositionally biased region" description="Basic and acidic residues" evidence="5">
    <location>
        <begin position="65"/>
        <end position="74"/>
    </location>
</feature>
<evidence type="ECO:0000313" key="9">
    <source>
        <dbReference type="EMBL" id="PZL76050.1"/>
    </source>
</evidence>
<feature type="domain" description="Gram-positive cocci surface proteins LPxTG" evidence="8">
    <location>
        <begin position="74"/>
        <end position="108"/>
    </location>
</feature>
<evidence type="ECO:0000256" key="5">
    <source>
        <dbReference type="SAM" id="MobiDB-lite"/>
    </source>
</evidence>
<evidence type="ECO:0000313" key="10">
    <source>
        <dbReference type="Proteomes" id="UP000249828"/>
    </source>
</evidence>
<reference evidence="9 10" key="1">
    <citation type="submission" date="2017-11" db="EMBL/GenBank/DDBJ databases">
        <title>Draft genome sequence of Enterococcus plantarum TRW2 strain isolated from lettuce.</title>
        <authorList>
            <person name="Kim E.B."/>
            <person name="Marco M.L."/>
            <person name="Williams T.R."/>
            <person name="You I.H."/>
        </authorList>
    </citation>
    <scope>NUCLEOTIDE SEQUENCE [LARGE SCALE GENOMIC DNA]</scope>
    <source>
        <strain evidence="9 10">TRW2</strain>
    </source>
</reference>
<feature type="compositionally biased region" description="Low complexity" evidence="5">
    <location>
        <begin position="51"/>
        <end position="63"/>
    </location>
</feature>
<organism evidence="9 10">
    <name type="scientific">Enterococcus plantarum</name>
    <dbReference type="NCBI Taxonomy" id="1077675"/>
    <lineage>
        <taxon>Bacteria</taxon>
        <taxon>Bacillati</taxon>
        <taxon>Bacillota</taxon>
        <taxon>Bacilli</taxon>
        <taxon>Lactobacillales</taxon>
        <taxon>Enterococcaceae</taxon>
        <taxon>Enterococcus</taxon>
    </lineage>
</organism>
<protein>
    <recommendedName>
        <fullName evidence="8">Gram-positive cocci surface proteins LPxTG domain-containing protein</fullName>
    </recommendedName>
</protein>
<dbReference type="STRING" id="1077675.BCR22_06165"/>